<feature type="chain" id="PRO_5045928804" description="T9SS type A sorting domain-containing protein" evidence="1">
    <location>
        <begin position="23"/>
        <end position="119"/>
    </location>
</feature>
<name>A0ABV9HZY1_9FLAO</name>
<evidence type="ECO:0000313" key="3">
    <source>
        <dbReference type="Proteomes" id="UP001596043"/>
    </source>
</evidence>
<organism evidence="2 3">
    <name type="scientific">Dokdonia ponticola</name>
    <dbReference type="NCBI Taxonomy" id="2041041"/>
    <lineage>
        <taxon>Bacteria</taxon>
        <taxon>Pseudomonadati</taxon>
        <taxon>Bacteroidota</taxon>
        <taxon>Flavobacteriia</taxon>
        <taxon>Flavobacteriales</taxon>
        <taxon>Flavobacteriaceae</taxon>
        <taxon>Dokdonia</taxon>
    </lineage>
</organism>
<comment type="caution">
    <text evidence="2">The sequence shown here is derived from an EMBL/GenBank/DDBJ whole genome shotgun (WGS) entry which is preliminary data.</text>
</comment>
<accession>A0ABV9HZY1</accession>
<protein>
    <recommendedName>
        <fullName evidence="4">T9SS type A sorting domain-containing protein</fullName>
    </recommendedName>
</protein>
<keyword evidence="1" id="KW-0732">Signal</keyword>
<feature type="signal peptide" evidence="1">
    <location>
        <begin position="1"/>
        <end position="22"/>
    </location>
</feature>
<dbReference type="EMBL" id="JBHSFV010000009">
    <property type="protein sequence ID" value="MFC4635061.1"/>
    <property type="molecule type" value="Genomic_DNA"/>
</dbReference>
<gene>
    <name evidence="2" type="ORF">ACFO3O_14160</name>
</gene>
<evidence type="ECO:0008006" key="4">
    <source>
        <dbReference type="Google" id="ProtNLM"/>
    </source>
</evidence>
<evidence type="ECO:0000313" key="2">
    <source>
        <dbReference type="EMBL" id="MFC4635061.1"/>
    </source>
</evidence>
<sequence>MKNTLKLALLFTLLVTSVHVNATGSELFTDEKKPTIATIDTDRVIREKGEKVSINLLNLDLNPVHIIIRDGRGRIVFSETITNDETIQKSFSFTKAFKGNYSIKVKDGSTTYTKEIEII</sequence>
<proteinExistence type="predicted"/>
<reference evidence="3" key="1">
    <citation type="journal article" date="2019" name="Int. J. Syst. Evol. Microbiol.">
        <title>The Global Catalogue of Microorganisms (GCM) 10K type strain sequencing project: providing services to taxonomists for standard genome sequencing and annotation.</title>
        <authorList>
            <consortium name="The Broad Institute Genomics Platform"/>
            <consortium name="The Broad Institute Genome Sequencing Center for Infectious Disease"/>
            <person name="Wu L."/>
            <person name="Ma J."/>
        </authorList>
    </citation>
    <scope>NUCLEOTIDE SEQUENCE [LARGE SCALE GENOMIC DNA]</scope>
    <source>
        <strain evidence="3">YJ-61-S</strain>
    </source>
</reference>
<dbReference type="Proteomes" id="UP001596043">
    <property type="component" value="Unassembled WGS sequence"/>
</dbReference>
<evidence type="ECO:0000256" key="1">
    <source>
        <dbReference type="SAM" id="SignalP"/>
    </source>
</evidence>
<dbReference type="RefSeq" id="WP_379979924.1">
    <property type="nucleotide sequence ID" value="NZ_JBHSFV010000009.1"/>
</dbReference>
<keyword evidence="3" id="KW-1185">Reference proteome</keyword>